<evidence type="ECO:0000256" key="5">
    <source>
        <dbReference type="ARBA" id="ARBA00022989"/>
    </source>
</evidence>
<protein>
    <submittedName>
        <fullName evidence="9">MFS family permease</fullName>
    </submittedName>
</protein>
<dbReference type="Proteomes" id="UP001519309">
    <property type="component" value="Unassembled WGS sequence"/>
</dbReference>
<evidence type="ECO:0000313" key="10">
    <source>
        <dbReference type="Proteomes" id="UP000092659"/>
    </source>
</evidence>
<keyword evidence="11" id="KW-1185">Reference proteome</keyword>
<evidence type="ECO:0000256" key="1">
    <source>
        <dbReference type="ARBA" id="ARBA00004651"/>
    </source>
</evidence>
<reference evidence="9 11" key="2">
    <citation type="submission" date="2021-03" db="EMBL/GenBank/DDBJ databases">
        <title>Genomic Encyclopedia of Type Strains, Phase IV (KMG-IV): sequencing the most valuable type-strain genomes for metagenomic binning, comparative biology and taxonomic classification.</title>
        <authorList>
            <person name="Goeker M."/>
        </authorList>
    </citation>
    <scope>NUCLEOTIDE SEQUENCE [LARGE SCALE GENOMIC DNA]</scope>
    <source>
        <strain evidence="9 11">DSM 40499</strain>
    </source>
</reference>
<feature type="transmembrane region" description="Helical" evidence="7">
    <location>
        <begin position="269"/>
        <end position="288"/>
    </location>
</feature>
<feature type="transmembrane region" description="Helical" evidence="7">
    <location>
        <begin position="235"/>
        <end position="257"/>
    </location>
</feature>
<feature type="transmembrane region" description="Helical" evidence="7">
    <location>
        <begin position="94"/>
        <end position="111"/>
    </location>
</feature>
<evidence type="ECO:0000256" key="2">
    <source>
        <dbReference type="ARBA" id="ARBA00022448"/>
    </source>
</evidence>
<keyword evidence="5 7" id="KW-1133">Transmembrane helix</keyword>
<dbReference type="GO" id="GO:0005886">
    <property type="term" value="C:plasma membrane"/>
    <property type="evidence" value="ECO:0007669"/>
    <property type="project" value="UniProtKB-SubCell"/>
</dbReference>
<feature type="transmembrane region" description="Helical" evidence="7">
    <location>
        <begin position="184"/>
        <end position="207"/>
    </location>
</feature>
<dbReference type="InterPro" id="IPR036259">
    <property type="entry name" value="MFS_trans_sf"/>
</dbReference>
<feature type="transmembrane region" description="Helical" evidence="7">
    <location>
        <begin position="21"/>
        <end position="41"/>
    </location>
</feature>
<evidence type="ECO:0000256" key="7">
    <source>
        <dbReference type="SAM" id="Phobius"/>
    </source>
</evidence>
<evidence type="ECO:0000313" key="8">
    <source>
        <dbReference type="EMBL" id="ANP54938.1"/>
    </source>
</evidence>
<feature type="transmembrane region" description="Helical" evidence="7">
    <location>
        <begin position="117"/>
        <end position="140"/>
    </location>
</feature>
<proteinExistence type="predicted"/>
<dbReference type="SUPFAM" id="SSF103473">
    <property type="entry name" value="MFS general substrate transporter"/>
    <property type="match status" value="1"/>
</dbReference>
<name>A0A1B1B7Y2_9ACTN</name>
<feature type="transmembrane region" description="Helical" evidence="7">
    <location>
        <begin position="152"/>
        <end position="172"/>
    </location>
</feature>
<dbReference type="EMBL" id="JAGGLP010000006">
    <property type="protein sequence ID" value="MBP2050677.1"/>
    <property type="molecule type" value="Genomic_DNA"/>
</dbReference>
<dbReference type="STRING" id="68214.AVL59_39905"/>
<dbReference type="PANTHER" id="PTHR23517:SF2">
    <property type="entry name" value="MULTIDRUG RESISTANCE PROTEIN MDTH"/>
    <property type="match status" value="1"/>
</dbReference>
<feature type="transmembrane region" description="Helical" evidence="7">
    <location>
        <begin position="300"/>
        <end position="319"/>
    </location>
</feature>
<dbReference type="PANTHER" id="PTHR23517">
    <property type="entry name" value="RESISTANCE PROTEIN MDTM, PUTATIVE-RELATED-RELATED"/>
    <property type="match status" value="1"/>
</dbReference>
<dbReference type="AlphaFoldDB" id="A0A1B1B7Y2"/>
<dbReference type="EMBL" id="CP016279">
    <property type="protein sequence ID" value="ANP54938.1"/>
    <property type="molecule type" value="Genomic_DNA"/>
</dbReference>
<evidence type="ECO:0000313" key="9">
    <source>
        <dbReference type="EMBL" id="MBP2050677.1"/>
    </source>
</evidence>
<dbReference type="InterPro" id="IPR050171">
    <property type="entry name" value="MFS_Transporters"/>
</dbReference>
<evidence type="ECO:0000313" key="11">
    <source>
        <dbReference type="Proteomes" id="UP001519309"/>
    </source>
</evidence>
<evidence type="ECO:0000256" key="3">
    <source>
        <dbReference type="ARBA" id="ARBA00022475"/>
    </source>
</evidence>
<dbReference type="GO" id="GO:0022857">
    <property type="term" value="F:transmembrane transporter activity"/>
    <property type="evidence" value="ECO:0007669"/>
    <property type="project" value="InterPro"/>
</dbReference>
<evidence type="ECO:0000256" key="4">
    <source>
        <dbReference type="ARBA" id="ARBA00022692"/>
    </source>
</evidence>
<evidence type="ECO:0000256" key="6">
    <source>
        <dbReference type="ARBA" id="ARBA00023136"/>
    </source>
</evidence>
<organism evidence="8 10">
    <name type="scientific">Streptomyces griseochromogenes</name>
    <dbReference type="NCBI Taxonomy" id="68214"/>
    <lineage>
        <taxon>Bacteria</taxon>
        <taxon>Bacillati</taxon>
        <taxon>Actinomycetota</taxon>
        <taxon>Actinomycetes</taxon>
        <taxon>Kitasatosporales</taxon>
        <taxon>Streptomycetaceae</taxon>
        <taxon>Streptomyces</taxon>
    </lineage>
</organism>
<dbReference type="Pfam" id="PF07690">
    <property type="entry name" value="MFS_1"/>
    <property type="match status" value="1"/>
</dbReference>
<dbReference type="InterPro" id="IPR011701">
    <property type="entry name" value="MFS"/>
</dbReference>
<accession>A0A1B1B7Y2</accession>
<keyword evidence="3" id="KW-1003">Cell membrane</keyword>
<dbReference type="Proteomes" id="UP000092659">
    <property type="component" value="Chromosome"/>
</dbReference>
<dbReference type="Gene3D" id="1.20.1250.20">
    <property type="entry name" value="MFS general substrate transporter like domains"/>
    <property type="match status" value="1"/>
</dbReference>
<sequence length="416" mass="43067">MSTERAATRDSAPSGAEAAPATVRTVGATLVLDYLFSHLGYFTLLPVLPVLLPRLHPGVNAWWIGTALLASTFALRAGALFIGGYLHRAPVRRTMVGGLLLAGAGFGALPWAPGIPGILCCLVTAGFGISVNGLTARAYVVRALPSAGDRTAVFSAIQVAVNVSAALGPVIANFLFGGGHYGSLLSLVAVLYVVAAGSALVTVPAGLRLSTQEERRPLRLGILKVVFTAPDVRRVAWVTAVGSLLYAQLFSALALHIARLTEDSALRAAFFSLNAVLVVGLQIPVTAFMRRGMERGGHPLRYLLLGLLAFSCAYAVLGLGAHSLVAAFAAVVVFTFAETLFTPTVSTAFAELGGDRPVVELLSLRQVATAAGESAGSFAGGTFFLLASSHGGPGVFWFPLAAAGVFTAVLARKGER</sequence>
<comment type="subcellular location">
    <subcellularLocation>
        <location evidence="1">Cell membrane</location>
        <topology evidence="1">Multi-pass membrane protein</topology>
    </subcellularLocation>
</comment>
<feature type="transmembrane region" description="Helical" evidence="7">
    <location>
        <begin position="61"/>
        <end position="82"/>
    </location>
</feature>
<feature type="transmembrane region" description="Helical" evidence="7">
    <location>
        <begin position="394"/>
        <end position="411"/>
    </location>
</feature>
<gene>
    <name evidence="8" type="ORF">AVL59_39905</name>
    <name evidence="9" type="ORF">J2Z21_003616</name>
</gene>
<keyword evidence="6 7" id="KW-0472">Membrane</keyword>
<dbReference type="OrthoDB" id="4218376at2"/>
<dbReference type="KEGG" id="sgs:AVL59_39905"/>
<reference evidence="8 10" key="1">
    <citation type="submission" date="2016-06" db="EMBL/GenBank/DDBJ databases">
        <title>Complete genome sequence of Streptomyces griseochromogenes ATCC 14511, the Blasticidin S producer.</title>
        <authorList>
            <person name="Wu L."/>
        </authorList>
    </citation>
    <scope>NUCLEOTIDE SEQUENCE [LARGE SCALE GENOMIC DNA]</scope>
    <source>
        <strain evidence="8 10">ATCC 14511</strain>
    </source>
</reference>
<keyword evidence="4 7" id="KW-0812">Transmembrane</keyword>
<keyword evidence="2" id="KW-0813">Transport</keyword>
<dbReference type="RefSeq" id="WP_067314306.1">
    <property type="nucleotide sequence ID" value="NZ_CP016279.1"/>
</dbReference>